<feature type="region of interest" description="Disordered" evidence="1">
    <location>
        <begin position="183"/>
        <end position="206"/>
    </location>
</feature>
<feature type="region of interest" description="Disordered" evidence="1">
    <location>
        <begin position="1"/>
        <end position="52"/>
    </location>
</feature>
<feature type="region of interest" description="Disordered" evidence="1">
    <location>
        <begin position="272"/>
        <end position="291"/>
    </location>
</feature>
<feature type="compositionally biased region" description="Polar residues" evidence="1">
    <location>
        <begin position="272"/>
        <end position="287"/>
    </location>
</feature>
<evidence type="ECO:0000313" key="3">
    <source>
        <dbReference type="Proteomes" id="UP000314294"/>
    </source>
</evidence>
<dbReference type="AlphaFoldDB" id="A0A4Z2FDS9"/>
<feature type="compositionally biased region" description="Basic and acidic residues" evidence="1">
    <location>
        <begin position="1"/>
        <end position="12"/>
    </location>
</feature>
<dbReference type="Proteomes" id="UP000314294">
    <property type="component" value="Unassembled WGS sequence"/>
</dbReference>
<keyword evidence="3" id="KW-1185">Reference proteome</keyword>
<reference evidence="2 3" key="1">
    <citation type="submission" date="2019-03" db="EMBL/GenBank/DDBJ databases">
        <title>First draft genome of Liparis tanakae, snailfish: a comprehensive survey of snailfish specific genes.</title>
        <authorList>
            <person name="Kim W."/>
            <person name="Song I."/>
            <person name="Jeong J.-H."/>
            <person name="Kim D."/>
            <person name="Kim S."/>
            <person name="Ryu S."/>
            <person name="Song J.Y."/>
            <person name="Lee S.K."/>
        </authorList>
    </citation>
    <scope>NUCLEOTIDE SEQUENCE [LARGE SCALE GENOMIC DNA]</scope>
    <source>
        <tissue evidence="2">Muscle</tissue>
    </source>
</reference>
<evidence type="ECO:0000313" key="2">
    <source>
        <dbReference type="EMBL" id="TNN39347.1"/>
    </source>
</evidence>
<comment type="caution">
    <text evidence="2">The sequence shown here is derived from an EMBL/GenBank/DDBJ whole genome shotgun (WGS) entry which is preliminary data.</text>
</comment>
<name>A0A4Z2FDS9_9TELE</name>
<evidence type="ECO:0000256" key="1">
    <source>
        <dbReference type="SAM" id="MobiDB-lite"/>
    </source>
</evidence>
<protein>
    <submittedName>
        <fullName evidence="2">Uncharacterized protein</fullName>
    </submittedName>
</protein>
<dbReference type="EMBL" id="SRLO01001287">
    <property type="protein sequence ID" value="TNN39347.1"/>
    <property type="molecule type" value="Genomic_DNA"/>
</dbReference>
<proteinExistence type="predicted"/>
<gene>
    <name evidence="2" type="ORF">EYF80_050473</name>
</gene>
<sequence length="305" mass="33551">MATARPSREARQQARGRGRHVTAASLLRQQTGRVETAELHQRGPESSQGHLDQLEDSLDQARSHWAQVGQENSRSRLDLHLLGRAVPQLPLLPLAVLPVVLPGSLPPGVPELLLQGGDRVAVTGLLRLVVGKGMFARSWIRASFSCKTVARAQSLCFHTSLSFSTSFSSRSLSSRASHNHTVFEGSRDAAETSRSPLMEGAGSRSSEGFGPRVYRVRTWRTSWLHCSTALSVSRSPSRSLPAFLRASTSSSMLFSFSVTSDLSVCRAACGRHNTSSRHTTNQDSNETPMELKPSVWRTERHIWCW</sequence>
<organism evidence="2 3">
    <name type="scientific">Liparis tanakae</name>
    <name type="common">Tanaka's snailfish</name>
    <dbReference type="NCBI Taxonomy" id="230148"/>
    <lineage>
        <taxon>Eukaryota</taxon>
        <taxon>Metazoa</taxon>
        <taxon>Chordata</taxon>
        <taxon>Craniata</taxon>
        <taxon>Vertebrata</taxon>
        <taxon>Euteleostomi</taxon>
        <taxon>Actinopterygii</taxon>
        <taxon>Neopterygii</taxon>
        <taxon>Teleostei</taxon>
        <taxon>Neoteleostei</taxon>
        <taxon>Acanthomorphata</taxon>
        <taxon>Eupercaria</taxon>
        <taxon>Perciformes</taxon>
        <taxon>Cottioidei</taxon>
        <taxon>Cottales</taxon>
        <taxon>Liparidae</taxon>
        <taxon>Liparis</taxon>
    </lineage>
</organism>
<accession>A0A4Z2FDS9</accession>